<dbReference type="InterPro" id="IPR001387">
    <property type="entry name" value="Cro/C1-type_HTH"/>
</dbReference>
<keyword evidence="4" id="KW-1185">Reference proteome</keyword>
<proteinExistence type="predicted"/>
<dbReference type="PROSITE" id="PS50943">
    <property type="entry name" value="HTH_CROC1"/>
    <property type="match status" value="1"/>
</dbReference>
<accession>A0ABQ5M550</accession>
<dbReference type="EMBL" id="BRPJ01000033">
    <property type="protein sequence ID" value="GLB30036.1"/>
    <property type="molecule type" value="Genomic_DNA"/>
</dbReference>
<evidence type="ECO:0000259" key="2">
    <source>
        <dbReference type="PROSITE" id="PS50943"/>
    </source>
</evidence>
<evidence type="ECO:0000256" key="1">
    <source>
        <dbReference type="ARBA" id="ARBA00023125"/>
    </source>
</evidence>
<reference evidence="3 4" key="1">
    <citation type="journal article" date="2024" name="Int. J. Syst. Evol. Microbiol.">
        <title>Lacrimispora brassicae sp. nov. isolated from fermented cabbage, and proposal of Clostridium indicum Gundawar et al. 2019 and Clostridium methoxybenzovorans Mechichi et al. 1999 as heterotypic synonyms of Lacrimispora amygdalina (Parshina et al. 2003) Haas and Blanchard 2020 and Lacrimispora indolis (McClung and McCoy 1957) Haas and Blanchard 2020, respectively.</title>
        <authorList>
            <person name="Kobayashi H."/>
            <person name="Tanizawa Y."/>
            <person name="Sakamoto M."/>
            <person name="Ohkuma M."/>
            <person name="Tohno M."/>
        </authorList>
    </citation>
    <scope>NUCLEOTIDE SEQUENCE [LARGE SCALE GENOMIC DNA]</scope>
    <source>
        <strain evidence="3 4">DSM 12857</strain>
    </source>
</reference>
<name>A0ABQ5M550_9FIRM</name>
<dbReference type="CDD" id="cd00093">
    <property type="entry name" value="HTH_XRE"/>
    <property type="match status" value="1"/>
</dbReference>
<dbReference type="PANTHER" id="PTHR46797:SF1">
    <property type="entry name" value="METHYLPHOSPHONATE SYNTHASE"/>
    <property type="match status" value="1"/>
</dbReference>
<evidence type="ECO:0000313" key="3">
    <source>
        <dbReference type="EMBL" id="GLB30036.1"/>
    </source>
</evidence>
<dbReference type="SMART" id="SM00530">
    <property type="entry name" value="HTH_XRE"/>
    <property type="match status" value="1"/>
</dbReference>
<dbReference type="InterPro" id="IPR050807">
    <property type="entry name" value="TransReg_Diox_bact_type"/>
</dbReference>
<dbReference type="Proteomes" id="UP001419084">
    <property type="component" value="Unassembled WGS sequence"/>
</dbReference>
<dbReference type="SUPFAM" id="SSF47413">
    <property type="entry name" value="lambda repressor-like DNA-binding domains"/>
    <property type="match status" value="1"/>
</dbReference>
<comment type="caution">
    <text evidence="3">The sequence shown here is derived from an EMBL/GenBank/DDBJ whole genome shotgun (WGS) entry which is preliminary data.</text>
</comment>
<feature type="domain" description="HTH cro/C1-type" evidence="2">
    <location>
        <begin position="10"/>
        <end position="64"/>
    </location>
</feature>
<dbReference type="RefSeq" id="WP_346065159.1">
    <property type="nucleotide sequence ID" value="NZ_BRPJ01000033.1"/>
</dbReference>
<dbReference type="Pfam" id="PF12844">
    <property type="entry name" value="HTH_19"/>
    <property type="match status" value="1"/>
</dbReference>
<gene>
    <name evidence="3" type="ORF">LAD12857_19590</name>
</gene>
<dbReference type="Gene3D" id="1.10.260.40">
    <property type="entry name" value="lambda repressor-like DNA-binding domains"/>
    <property type="match status" value="1"/>
</dbReference>
<organism evidence="3 4">
    <name type="scientific">Lacrimispora amygdalina</name>
    <dbReference type="NCBI Taxonomy" id="253257"/>
    <lineage>
        <taxon>Bacteria</taxon>
        <taxon>Bacillati</taxon>
        <taxon>Bacillota</taxon>
        <taxon>Clostridia</taxon>
        <taxon>Lachnospirales</taxon>
        <taxon>Lachnospiraceae</taxon>
        <taxon>Lacrimispora</taxon>
    </lineage>
</organism>
<dbReference type="PANTHER" id="PTHR46797">
    <property type="entry name" value="HTH-TYPE TRANSCRIPTIONAL REGULATOR"/>
    <property type="match status" value="1"/>
</dbReference>
<dbReference type="InterPro" id="IPR010982">
    <property type="entry name" value="Lambda_DNA-bd_dom_sf"/>
</dbReference>
<keyword evidence="1" id="KW-0238">DNA-binding</keyword>
<protein>
    <submittedName>
        <fullName evidence="3">Transcriptional regulator</fullName>
    </submittedName>
</protein>
<evidence type="ECO:0000313" key="4">
    <source>
        <dbReference type="Proteomes" id="UP001419084"/>
    </source>
</evidence>
<sequence>MDADYIRNKITELRIKKNVSEHRMSLDLGHSRSYIHGIVTGKSLPSLTEFLYICEYLGVTPKHFFDTDEENPVLITQLVKEATSLSESDLLVLVHLANRLKK</sequence>